<sequence>MRCSLCLHLRGGDDASVSGFSECKCVLMMGSGGFAVSDAVMVAMEVAGSKQRRHCWREMEFHGDKKVAPWWWRDGEAARGAPAMGRMMRLWISMEKASRFDEGGELASGLAMAAASRRHGPAKVVQHGCGWCGSGNLRERGSWPVLRTVTAAHGDQRQLWMCGGGDDGTTVAARVRLGS</sequence>
<gene>
    <name evidence="1" type="ORF">LR48_Vigan10g074900</name>
</gene>
<dbReference type="Proteomes" id="UP000053144">
    <property type="component" value="Chromosome 10"/>
</dbReference>
<proteinExistence type="predicted"/>
<dbReference type="Gramene" id="KOM54857">
    <property type="protein sequence ID" value="KOM54857"/>
    <property type="gene ID" value="LR48_Vigan10g074900"/>
</dbReference>
<dbReference type="AlphaFoldDB" id="A0A0L9VIW6"/>
<accession>A0A0L9VIW6</accession>
<evidence type="ECO:0000313" key="2">
    <source>
        <dbReference type="Proteomes" id="UP000053144"/>
    </source>
</evidence>
<organism evidence="1 2">
    <name type="scientific">Phaseolus angularis</name>
    <name type="common">Azuki bean</name>
    <name type="synonym">Vigna angularis</name>
    <dbReference type="NCBI Taxonomy" id="3914"/>
    <lineage>
        <taxon>Eukaryota</taxon>
        <taxon>Viridiplantae</taxon>
        <taxon>Streptophyta</taxon>
        <taxon>Embryophyta</taxon>
        <taxon>Tracheophyta</taxon>
        <taxon>Spermatophyta</taxon>
        <taxon>Magnoliopsida</taxon>
        <taxon>eudicotyledons</taxon>
        <taxon>Gunneridae</taxon>
        <taxon>Pentapetalae</taxon>
        <taxon>rosids</taxon>
        <taxon>fabids</taxon>
        <taxon>Fabales</taxon>
        <taxon>Fabaceae</taxon>
        <taxon>Papilionoideae</taxon>
        <taxon>50 kb inversion clade</taxon>
        <taxon>NPAAA clade</taxon>
        <taxon>indigoferoid/millettioid clade</taxon>
        <taxon>Phaseoleae</taxon>
        <taxon>Vigna</taxon>
    </lineage>
</organism>
<evidence type="ECO:0000313" key="1">
    <source>
        <dbReference type="EMBL" id="KOM54857.1"/>
    </source>
</evidence>
<name>A0A0L9VIW6_PHAAN</name>
<protein>
    <submittedName>
        <fullName evidence="1">Uncharacterized protein</fullName>
    </submittedName>
</protein>
<dbReference type="EMBL" id="CM003380">
    <property type="protein sequence ID" value="KOM54857.1"/>
    <property type="molecule type" value="Genomic_DNA"/>
</dbReference>
<reference evidence="2" key="1">
    <citation type="journal article" date="2015" name="Proc. Natl. Acad. Sci. U.S.A.">
        <title>Genome sequencing of adzuki bean (Vigna angularis) provides insight into high starch and low fat accumulation and domestication.</title>
        <authorList>
            <person name="Yang K."/>
            <person name="Tian Z."/>
            <person name="Chen C."/>
            <person name="Luo L."/>
            <person name="Zhao B."/>
            <person name="Wang Z."/>
            <person name="Yu L."/>
            <person name="Li Y."/>
            <person name="Sun Y."/>
            <person name="Li W."/>
            <person name="Chen Y."/>
            <person name="Li Y."/>
            <person name="Zhang Y."/>
            <person name="Ai D."/>
            <person name="Zhao J."/>
            <person name="Shang C."/>
            <person name="Ma Y."/>
            <person name="Wu B."/>
            <person name="Wang M."/>
            <person name="Gao L."/>
            <person name="Sun D."/>
            <person name="Zhang P."/>
            <person name="Guo F."/>
            <person name="Wang W."/>
            <person name="Li Y."/>
            <person name="Wang J."/>
            <person name="Varshney R.K."/>
            <person name="Wang J."/>
            <person name="Ling H.Q."/>
            <person name="Wan P."/>
        </authorList>
    </citation>
    <scope>NUCLEOTIDE SEQUENCE</scope>
    <source>
        <strain evidence="2">cv. Jingnong 6</strain>
    </source>
</reference>